<dbReference type="OrthoDB" id="10251250at2759"/>
<dbReference type="Pfam" id="PF14580">
    <property type="entry name" value="LRR_9"/>
    <property type="match status" value="1"/>
</dbReference>
<gene>
    <name evidence="1" type="ORF">PACLA_8A081501</name>
</gene>
<accession>A0A7D9HT50</accession>
<dbReference type="EMBL" id="CACRXK020001585">
    <property type="protein sequence ID" value="CAB3990020.1"/>
    <property type="molecule type" value="Genomic_DNA"/>
</dbReference>
<keyword evidence="2" id="KW-1185">Reference proteome</keyword>
<dbReference type="SUPFAM" id="SSF52075">
    <property type="entry name" value="Outer arm dynein light chain 1"/>
    <property type="match status" value="1"/>
</dbReference>
<dbReference type="AlphaFoldDB" id="A0A7D9HT50"/>
<protein>
    <submittedName>
        <fullName evidence="1">Leucine-rich repeat-containing 72-like</fullName>
    </submittedName>
</protein>
<sequence length="292" mass="34210">MPDEKDINSDEPMHNTDVRQNDITELHFGERDVQRIGSFGKFKNLQRLWLNGNKLRRINCLHENFRLTELYLQHNLLVDITGSLRHLTELQVLMLQGNQLKHLTDVIHELGRMQRLQVLNLFGNPLAQDYDYRNYVIHNIKSLQRLDRREILKKERVIAQKRYGDECYERLKETLAFGSRVPTTESKVSDSEVVSHRGVTAEKSAQCIQQDLCFDAAHTVISAEVDSMIQRSTLNLKKEKSKSFSERRETQTGRRSLMEYTAFDWSAMPLSEERRLAEDSDQPMKVVTMYLR</sequence>
<proteinExistence type="predicted"/>
<reference evidence="1" key="1">
    <citation type="submission" date="2020-04" db="EMBL/GenBank/DDBJ databases">
        <authorList>
            <person name="Alioto T."/>
            <person name="Alioto T."/>
            <person name="Gomez Garrido J."/>
        </authorList>
    </citation>
    <scope>NUCLEOTIDE SEQUENCE</scope>
    <source>
        <strain evidence="1">A484AB</strain>
    </source>
</reference>
<comment type="caution">
    <text evidence="1">The sequence shown here is derived from an EMBL/GenBank/DDBJ whole genome shotgun (WGS) entry which is preliminary data.</text>
</comment>
<dbReference type="Proteomes" id="UP001152795">
    <property type="component" value="Unassembled WGS sequence"/>
</dbReference>
<dbReference type="PROSITE" id="PS51450">
    <property type="entry name" value="LRR"/>
    <property type="match status" value="3"/>
</dbReference>
<dbReference type="InterPro" id="IPR001611">
    <property type="entry name" value="Leu-rich_rpt"/>
</dbReference>
<dbReference type="PANTHER" id="PTHR46759:SF1">
    <property type="entry name" value="LEUCINE-RICH REPEAT-CONTAINING PROTEIN 72"/>
    <property type="match status" value="1"/>
</dbReference>
<dbReference type="Gene3D" id="3.80.10.10">
    <property type="entry name" value="Ribonuclease Inhibitor"/>
    <property type="match status" value="1"/>
</dbReference>
<dbReference type="InterPro" id="IPR042655">
    <property type="entry name" value="LRC72"/>
</dbReference>
<organism evidence="1 2">
    <name type="scientific">Paramuricea clavata</name>
    <name type="common">Red gorgonian</name>
    <name type="synonym">Violescent sea-whip</name>
    <dbReference type="NCBI Taxonomy" id="317549"/>
    <lineage>
        <taxon>Eukaryota</taxon>
        <taxon>Metazoa</taxon>
        <taxon>Cnidaria</taxon>
        <taxon>Anthozoa</taxon>
        <taxon>Octocorallia</taxon>
        <taxon>Malacalcyonacea</taxon>
        <taxon>Plexauridae</taxon>
        <taxon>Paramuricea</taxon>
    </lineage>
</organism>
<dbReference type="InterPro" id="IPR032675">
    <property type="entry name" value="LRR_dom_sf"/>
</dbReference>
<name>A0A7D9HT50_PARCT</name>
<evidence type="ECO:0000313" key="1">
    <source>
        <dbReference type="EMBL" id="CAB3990020.1"/>
    </source>
</evidence>
<dbReference type="PANTHER" id="PTHR46759">
    <property type="entry name" value="LEUCINE-RICH REPEAT-CONTAINING PROTEIN 72"/>
    <property type="match status" value="1"/>
</dbReference>
<evidence type="ECO:0000313" key="2">
    <source>
        <dbReference type="Proteomes" id="UP001152795"/>
    </source>
</evidence>